<keyword evidence="13" id="KW-0843">Virulence</keyword>
<evidence type="ECO:0000256" key="16">
    <source>
        <dbReference type="ARBA" id="ARBA00040841"/>
    </source>
</evidence>
<evidence type="ECO:0000256" key="17">
    <source>
        <dbReference type="SAM" id="Phobius"/>
    </source>
</evidence>
<dbReference type="SMART" id="SM00304">
    <property type="entry name" value="HAMP"/>
    <property type="match status" value="1"/>
</dbReference>
<dbReference type="SUPFAM" id="SSF158472">
    <property type="entry name" value="HAMP domain-like"/>
    <property type="match status" value="1"/>
</dbReference>
<keyword evidence="9 20" id="KW-0418">Kinase</keyword>
<comment type="catalytic activity">
    <reaction evidence="1">
        <text>ATP + protein L-histidine = ADP + protein N-phospho-L-histidine.</text>
        <dbReference type="EC" id="2.7.13.3"/>
    </reaction>
</comment>
<evidence type="ECO:0000256" key="8">
    <source>
        <dbReference type="ARBA" id="ARBA00022741"/>
    </source>
</evidence>
<evidence type="ECO:0000259" key="18">
    <source>
        <dbReference type="PROSITE" id="PS50109"/>
    </source>
</evidence>
<dbReference type="GO" id="GO:0016301">
    <property type="term" value="F:kinase activity"/>
    <property type="evidence" value="ECO:0007669"/>
    <property type="project" value="UniProtKB-KW"/>
</dbReference>
<evidence type="ECO:0000256" key="12">
    <source>
        <dbReference type="ARBA" id="ARBA00023012"/>
    </source>
</evidence>
<keyword evidence="8" id="KW-0547">Nucleotide-binding</keyword>
<evidence type="ECO:0000256" key="10">
    <source>
        <dbReference type="ARBA" id="ARBA00022840"/>
    </source>
</evidence>
<evidence type="ECO:0000313" key="20">
    <source>
        <dbReference type="EMBL" id="MFK0521600.1"/>
    </source>
</evidence>
<dbReference type="Gene3D" id="3.30.565.10">
    <property type="entry name" value="Histidine kinase-like ATPase, C-terminal domain"/>
    <property type="match status" value="1"/>
</dbReference>
<keyword evidence="10" id="KW-0067">ATP-binding</keyword>
<keyword evidence="6" id="KW-0808">Transferase</keyword>
<keyword evidence="5" id="KW-0597">Phosphoprotein</keyword>
<dbReference type="Gene3D" id="6.10.340.10">
    <property type="match status" value="1"/>
</dbReference>
<dbReference type="PANTHER" id="PTHR45528:SF11">
    <property type="entry name" value="HISTIDINE KINASE"/>
    <property type="match status" value="1"/>
</dbReference>
<evidence type="ECO:0000256" key="14">
    <source>
        <dbReference type="ARBA" id="ARBA00023136"/>
    </source>
</evidence>
<feature type="domain" description="Histidine kinase" evidence="18">
    <location>
        <begin position="238"/>
        <end position="453"/>
    </location>
</feature>
<feature type="transmembrane region" description="Helical" evidence="17">
    <location>
        <begin position="6"/>
        <end position="32"/>
    </location>
</feature>
<dbReference type="SUPFAM" id="SSF47384">
    <property type="entry name" value="Homodimeric domain of signal transducing histidine kinase"/>
    <property type="match status" value="1"/>
</dbReference>
<keyword evidence="4" id="KW-1003">Cell membrane</keyword>
<dbReference type="SUPFAM" id="SSF55874">
    <property type="entry name" value="ATPase domain of HSP90 chaperone/DNA topoisomerase II/histidine kinase"/>
    <property type="match status" value="1"/>
</dbReference>
<dbReference type="SMART" id="SM00388">
    <property type="entry name" value="HisKA"/>
    <property type="match status" value="1"/>
</dbReference>
<comment type="caution">
    <text evidence="20">The sequence shown here is derived from an EMBL/GenBank/DDBJ whole genome shotgun (WGS) entry which is preliminary data.</text>
</comment>
<keyword evidence="7 17" id="KW-0812">Transmembrane</keyword>
<evidence type="ECO:0000313" key="21">
    <source>
        <dbReference type="Proteomes" id="UP001618531"/>
    </source>
</evidence>
<evidence type="ECO:0000256" key="2">
    <source>
        <dbReference type="ARBA" id="ARBA00004651"/>
    </source>
</evidence>
<comment type="subcellular location">
    <subcellularLocation>
        <location evidence="2">Cell membrane</location>
        <topology evidence="2">Multi-pass membrane protein</topology>
    </subcellularLocation>
</comment>
<keyword evidence="12" id="KW-0902">Two-component regulatory system</keyword>
<dbReference type="InterPro" id="IPR003594">
    <property type="entry name" value="HATPase_dom"/>
</dbReference>
<evidence type="ECO:0000256" key="15">
    <source>
        <dbReference type="ARBA" id="ARBA00037219"/>
    </source>
</evidence>
<dbReference type="InterPro" id="IPR004358">
    <property type="entry name" value="Sig_transdc_His_kin-like_C"/>
</dbReference>
<dbReference type="RefSeq" id="WP_402871869.1">
    <property type="nucleotide sequence ID" value="NZ_JBIYSL010000001.1"/>
</dbReference>
<evidence type="ECO:0000256" key="6">
    <source>
        <dbReference type="ARBA" id="ARBA00022679"/>
    </source>
</evidence>
<comment type="function">
    <text evidence="15">Member of the two-component regulatory system HssS/HssR involved in intracellular heme homeostasis and tempering of staphylococcal virulence. HssS functions as a heme sensor histidine kinase which is autophosphorylated at a histidine residue and transfers its phosphate group to an aspartate residue of HssR. HssR/HssS activates the expression of hrtAB, an efflux pump, in response to extracellular heme, hemin, hemoglobin or blood.</text>
</comment>
<dbReference type="PRINTS" id="PR00344">
    <property type="entry name" value="BCTRLSENSOR"/>
</dbReference>
<dbReference type="SMART" id="SM00387">
    <property type="entry name" value="HATPase_c"/>
    <property type="match status" value="1"/>
</dbReference>
<feature type="transmembrane region" description="Helical" evidence="17">
    <location>
        <begin position="161"/>
        <end position="181"/>
    </location>
</feature>
<evidence type="ECO:0000256" key="5">
    <source>
        <dbReference type="ARBA" id="ARBA00022553"/>
    </source>
</evidence>
<dbReference type="PROSITE" id="PS50109">
    <property type="entry name" value="HIS_KIN"/>
    <property type="match status" value="1"/>
</dbReference>
<keyword evidence="14 17" id="KW-0472">Membrane</keyword>
<gene>
    <name evidence="20" type="ORF">ACINKY_05255</name>
</gene>
<dbReference type="Pfam" id="PF00512">
    <property type="entry name" value="HisKA"/>
    <property type="match status" value="1"/>
</dbReference>
<dbReference type="Proteomes" id="UP001618531">
    <property type="component" value="Unassembled WGS sequence"/>
</dbReference>
<dbReference type="InterPro" id="IPR050398">
    <property type="entry name" value="HssS/ArlS-like"/>
</dbReference>
<dbReference type="Pfam" id="PF00672">
    <property type="entry name" value="HAMP"/>
    <property type="match status" value="1"/>
</dbReference>
<dbReference type="InterPro" id="IPR036890">
    <property type="entry name" value="HATPase_C_sf"/>
</dbReference>
<organism evidence="20 21">
    <name type="scientific">Paenibacillus illinoisensis</name>
    <dbReference type="NCBI Taxonomy" id="59845"/>
    <lineage>
        <taxon>Bacteria</taxon>
        <taxon>Bacillati</taxon>
        <taxon>Bacillota</taxon>
        <taxon>Bacilli</taxon>
        <taxon>Bacillales</taxon>
        <taxon>Paenibacillaceae</taxon>
        <taxon>Paenibacillus</taxon>
    </lineage>
</organism>
<dbReference type="Gene3D" id="1.10.287.130">
    <property type="match status" value="1"/>
</dbReference>
<accession>A0ABW8HPN3</accession>
<feature type="domain" description="HAMP" evidence="19">
    <location>
        <begin position="178"/>
        <end position="230"/>
    </location>
</feature>
<proteinExistence type="predicted"/>
<dbReference type="EMBL" id="JBIYSL010000001">
    <property type="protein sequence ID" value="MFK0521600.1"/>
    <property type="molecule type" value="Genomic_DNA"/>
</dbReference>
<dbReference type="PANTHER" id="PTHR45528">
    <property type="entry name" value="SENSOR HISTIDINE KINASE CPXA"/>
    <property type="match status" value="1"/>
</dbReference>
<sequence length="458" mass="51228">MIRSLYIRVVLTFLISVIAGTIIAFVITFLVFRGNMNENVQEELLSFGQDIVRIYETIPLHEADKFVGGMKQLNSYHIRIYDEDNTEVHSYGTLGDQASARVSSDQVKNVLNGEIVRADSSNESTGFVGLPLMTEAGAKALFIQPLLSPYTSFNVRWLSTFLIYSLVIGSLLILIASIYVVKPINKLTKATKRLASGDFNVRLNIKQTGELGTLARSFEEMTHDLQQLEQMRREFVTNVSHEVQSPLTSISGYAQALKQVNLAEHERSRYLDIIIAEAKRMSKMSDSLLKLSLLESDSQPLRSVTRSLDEQIRRVIVALQPQWTARNIAFELDLEPIKVTADHDQLDQVWMNIIGNGIKFTEDDGIIGVSIKRNLSDVIIRISDNGIGIDPEDQKRIFERFFKADRSHSSKTEGSGMGLAIVKQIVSLHQGDIQVESDPGQGTTFVITLPINPAENQS</sequence>
<dbReference type="Pfam" id="PF02518">
    <property type="entry name" value="HATPase_c"/>
    <property type="match status" value="1"/>
</dbReference>
<dbReference type="InterPro" id="IPR036097">
    <property type="entry name" value="HisK_dim/P_sf"/>
</dbReference>
<dbReference type="InterPro" id="IPR003660">
    <property type="entry name" value="HAMP_dom"/>
</dbReference>
<dbReference type="PROSITE" id="PS50885">
    <property type="entry name" value="HAMP"/>
    <property type="match status" value="1"/>
</dbReference>
<dbReference type="InterPro" id="IPR005467">
    <property type="entry name" value="His_kinase_dom"/>
</dbReference>
<evidence type="ECO:0000259" key="19">
    <source>
        <dbReference type="PROSITE" id="PS50885"/>
    </source>
</evidence>
<evidence type="ECO:0000256" key="4">
    <source>
        <dbReference type="ARBA" id="ARBA00022475"/>
    </source>
</evidence>
<dbReference type="EC" id="2.7.13.3" evidence="3"/>
<protein>
    <recommendedName>
        <fullName evidence="16">Heme sensor protein HssS</fullName>
        <ecNumber evidence="3">2.7.13.3</ecNumber>
    </recommendedName>
</protein>
<evidence type="ECO:0000256" key="7">
    <source>
        <dbReference type="ARBA" id="ARBA00022692"/>
    </source>
</evidence>
<reference evidence="20 21" key="1">
    <citation type="submission" date="2024-11" db="EMBL/GenBank/DDBJ databases">
        <title>Identification and Characterization of a Novel Fosfomycin Bacillithiol Transferase FosB8 in Paenibacillus illinoisensis.</title>
        <authorList>
            <person name="Lu W."/>
        </authorList>
    </citation>
    <scope>NUCLEOTIDE SEQUENCE [LARGE SCALE GENOMIC DNA]</scope>
    <source>
        <strain evidence="20 21">WP77</strain>
    </source>
</reference>
<evidence type="ECO:0000256" key="11">
    <source>
        <dbReference type="ARBA" id="ARBA00022989"/>
    </source>
</evidence>
<evidence type="ECO:0000256" key="1">
    <source>
        <dbReference type="ARBA" id="ARBA00000085"/>
    </source>
</evidence>
<evidence type="ECO:0000256" key="3">
    <source>
        <dbReference type="ARBA" id="ARBA00012438"/>
    </source>
</evidence>
<name>A0ABW8HPN3_9BACL</name>
<evidence type="ECO:0000256" key="13">
    <source>
        <dbReference type="ARBA" id="ARBA00023026"/>
    </source>
</evidence>
<evidence type="ECO:0000256" key="9">
    <source>
        <dbReference type="ARBA" id="ARBA00022777"/>
    </source>
</evidence>
<dbReference type="CDD" id="cd06225">
    <property type="entry name" value="HAMP"/>
    <property type="match status" value="1"/>
</dbReference>
<dbReference type="InterPro" id="IPR003661">
    <property type="entry name" value="HisK_dim/P_dom"/>
</dbReference>
<dbReference type="CDD" id="cd00075">
    <property type="entry name" value="HATPase"/>
    <property type="match status" value="1"/>
</dbReference>
<keyword evidence="21" id="KW-1185">Reference proteome</keyword>
<dbReference type="CDD" id="cd00082">
    <property type="entry name" value="HisKA"/>
    <property type="match status" value="1"/>
</dbReference>
<keyword evidence="11 17" id="KW-1133">Transmembrane helix</keyword>